<evidence type="ECO:0000313" key="2">
    <source>
        <dbReference type="Proteomes" id="UP001520878"/>
    </source>
</evidence>
<accession>A0ABS8G235</accession>
<keyword evidence="2" id="KW-1185">Reference proteome</keyword>
<reference evidence="1 2" key="1">
    <citation type="submission" date="2021-10" db="EMBL/GenBank/DDBJ databases">
        <title>Draft genome of Aestuariibacter halophilus JC2043.</title>
        <authorList>
            <person name="Emsley S.A."/>
            <person name="Pfannmuller K.M."/>
            <person name="Ushijima B."/>
            <person name="Saw J.H."/>
            <person name="Videau P."/>
        </authorList>
    </citation>
    <scope>NUCLEOTIDE SEQUENCE [LARGE SCALE GENOMIC DNA]</scope>
    <source>
        <strain evidence="1 2">JC2043</strain>
    </source>
</reference>
<evidence type="ECO:0000313" key="1">
    <source>
        <dbReference type="EMBL" id="MCC2614637.1"/>
    </source>
</evidence>
<dbReference type="Proteomes" id="UP001520878">
    <property type="component" value="Unassembled WGS sequence"/>
</dbReference>
<comment type="caution">
    <text evidence="1">The sequence shown here is derived from an EMBL/GenBank/DDBJ whole genome shotgun (WGS) entry which is preliminary data.</text>
</comment>
<dbReference type="EMBL" id="JAJEWP010000001">
    <property type="protein sequence ID" value="MCC2614637.1"/>
    <property type="molecule type" value="Genomic_DNA"/>
</dbReference>
<organism evidence="1 2">
    <name type="scientific">Fluctibacter halophilus</name>
    <dbReference type="NCBI Taxonomy" id="226011"/>
    <lineage>
        <taxon>Bacteria</taxon>
        <taxon>Pseudomonadati</taxon>
        <taxon>Pseudomonadota</taxon>
        <taxon>Gammaproteobacteria</taxon>
        <taxon>Alteromonadales</taxon>
        <taxon>Alteromonadaceae</taxon>
        <taxon>Fluctibacter</taxon>
    </lineage>
</organism>
<proteinExistence type="predicted"/>
<name>A0ABS8G235_9ALTE</name>
<protein>
    <recommendedName>
        <fullName evidence="3">DUF2441 domain-containing protein</fullName>
    </recommendedName>
</protein>
<dbReference type="RefSeq" id="WP_229156563.1">
    <property type="nucleotide sequence ID" value="NZ_JAJEWP010000001.1"/>
</dbReference>
<sequence length="217" mass="25284">MKLKEFDLWAYKLELDDSRAFTLESRCVCAHFERHFKGLETESVYRVVVKLSEGDPRDGTLETSSSVLKYYQSFDFDSFRKLNPIEKKELLLSKLYNSLLSLCEANGWAKEPFEKARSSVIEERFLNSYEVSRKNNPNRSMVASLNAEHTAEAFRLDIIVTDKSGKEIYKNTVLSEEPDEFFFNGRIGRIRWESSNVLNYIAKDKSILETIRFDEQA</sequence>
<gene>
    <name evidence="1" type="ORF">LJ739_00095</name>
</gene>
<evidence type="ECO:0008006" key="3">
    <source>
        <dbReference type="Google" id="ProtNLM"/>
    </source>
</evidence>